<evidence type="ECO:0000256" key="3">
    <source>
        <dbReference type="ARBA" id="ARBA00023098"/>
    </source>
</evidence>
<sequence>MATMNKASPAGTAIALSGGGSRAMAFHLGCLRALHAAGVLQQVETISSVSGGSVLAALYCATPGDFSHFEVKARAMLAKGLVKPSIRVALSTPEGIKALLQFLVIGADRMLAMFLRAARRLAGFAPSSPTAWLRKSRLKRRFSRTTILRRALDQSFDGAKLSDLRADRPRLIIVSCELQTKSAFYFTREGLASWRFGSAKADGISLAHAVVASAAYPLLLPALDEELVFSKGGEEALRAVILTDGGVYDNSGLSPLWPDRDPNVSFFVRPHDRLIACRAGYGLGHDPAPTFIGSRMRASFFAVHARAQNAAVQRLFDVQMNGKVKAVLLPYIDQPDEQLLEAPEDLIPRSHVSAYPTDFHAMSDEWADRLIRRGEQVTKALLDQHWGYDASISSTDGDD</sequence>
<dbReference type="InterPro" id="IPR002641">
    <property type="entry name" value="PNPLA_dom"/>
</dbReference>
<dbReference type="Proteomes" id="UP001597124">
    <property type="component" value="Unassembled WGS sequence"/>
</dbReference>
<dbReference type="EMBL" id="JBHTIK010000015">
    <property type="protein sequence ID" value="MFD0850187.1"/>
    <property type="molecule type" value="Genomic_DNA"/>
</dbReference>
<reference evidence="7" key="1">
    <citation type="journal article" date="2019" name="Int. J. Syst. Evol. Microbiol.">
        <title>The Global Catalogue of Microorganisms (GCM) 10K type strain sequencing project: providing services to taxonomists for standard genome sequencing and annotation.</title>
        <authorList>
            <consortium name="The Broad Institute Genomics Platform"/>
            <consortium name="The Broad Institute Genome Sequencing Center for Infectious Disease"/>
            <person name="Wu L."/>
            <person name="Ma J."/>
        </authorList>
    </citation>
    <scope>NUCLEOTIDE SEQUENCE [LARGE SCALE GENOMIC DNA]</scope>
    <source>
        <strain evidence="7">CCUG 52537</strain>
    </source>
</reference>
<dbReference type="InterPro" id="IPR016035">
    <property type="entry name" value="Acyl_Trfase/lysoPLipase"/>
</dbReference>
<comment type="caution">
    <text evidence="4">Lacks conserved residue(s) required for the propagation of feature annotation.</text>
</comment>
<gene>
    <name evidence="6" type="ORF">ACFQ00_17770</name>
</gene>
<keyword evidence="7" id="KW-1185">Reference proteome</keyword>
<evidence type="ECO:0000256" key="4">
    <source>
        <dbReference type="PROSITE-ProRule" id="PRU01161"/>
    </source>
</evidence>
<dbReference type="PANTHER" id="PTHR14226:SF78">
    <property type="entry name" value="SLR0060 PROTEIN"/>
    <property type="match status" value="1"/>
</dbReference>
<dbReference type="InterPro" id="IPR050301">
    <property type="entry name" value="NTE"/>
</dbReference>
<dbReference type="SUPFAM" id="SSF52151">
    <property type="entry name" value="FabD/lysophospholipase-like"/>
    <property type="match status" value="1"/>
</dbReference>
<dbReference type="Gene3D" id="3.40.1090.10">
    <property type="entry name" value="Cytosolic phospholipase A2 catalytic domain"/>
    <property type="match status" value="2"/>
</dbReference>
<dbReference type="RefSeq" id="WP_381494031.1">
    <property type="nucleotide sequence ID" value="NZ_JBHTIK010000015.1"/>
</dbReference>
<keyword evidence="3 4" id="KW-0443">Lipid metabolism</keyword>
<keyword evidence="1 4" id="KW-0378">Hydrolase</keyword>
<dbReference type="Pfam" id="PF01734">
    <property type="entry name" value="Patatin"/>
    <property type="match status" value="1"/>
</dbReference>
<protein>
    <submittedName>
        <fullName evidence="6">Patatin-like phospholipase family protein</fullName>
    </submittedName>
</protein>
<keyword evidence="2 4" id="KW-0442">Lipid degradation</keyword>
<evidence type="ECO:0000313" key="7">
    <source>
        <dbReference type="Proteomes" id="UP001597124"/>
    </source>
</evidence>
<comment type="caution">
    <text evidence="6">The sequence shown here is derived from an EMBL/GenBank/DDBJ whole genome shotgun (WGS) entry which is preliminary data.</text>
</comment>
<evidence type="ECO:0000313" key="6">
    <source>
        <dbReference type="EMBL" id="MFD0850187.1"/>
    </source>
</evidence>
<name>A0ABW3C9M3_SPHXN</name>
<organism evidence="6 7">
    <name type="scientific">Sphingosinicella xenopeptidilytica</name>
    <dbReference type="NCBI Taxonomy" id="364098"/>
    <lineage>
        <taxon>Bacteria</taxon>
        <taxon>Pseudomonadati</taxon>
        <taxon>Pseudomonadota</taxon>
        <taxon>Alphaproteobacteria</taxon>
        <taxon>Sphingomonadales</taxon>
        <taxon>Sphingosinicellaceae</taxon>
        <taxon>Sphingosinicella</taxon>
    </lineage>
</organism>
<feature type="active site" description="Proton acceptor" evidence="4">
    <location>
        <position position="244"/>
    </location>
</feature>
<accession>A0ABW3C9M3</accession>
<proteinExistence type="predicted"/>
<evidence type="ECO:0000256" key="1">
    <source>
        <dbReference type="ARBA" id="ARBA00022801"/>
    </source>
</evidence>
<dbReference type="PANTHER" id="PTHR14226">
    <property type="entry name" value="NEUROPATHY TARGET ESTERASE/SWISS CHEESE D.MELANOGASTER"/>
    <property type="match status" value="1"/>
</dbReference>
<evidence type="ECO:0000256" key="2">
    <source>
        <dbReference type="ARBA" id="ARBA00022963"/>
    </source>
</evidence>
<feature type="active site" description="Nucleophile" evidence="4">
    <location>
        <position position="50"/>
    </location>
</feature>
<feature type="short sequence motif" description="DGA/G" evidence="4">
    <location>
        <begin position="244"/>
        <end position="246"/>
    </location>
</feature>
<dbReference type="PROSITE" id="PS51635">
    <property type="entry name" value="PNPLA"/>
    <property type="match status" value="1"/>
</dbReference>
<feature type="domain" description="PNPLA" evidence="5">
    <location>
        <begin position="15"/>
        <end position="257"/>
    </location>
</feature>
<evidence type="ECO:0000259" key="5">
    <source>
        <dbReference type="PROSITE" id="PS51635"/>
    </source>
</evidence>